<dbReference type="EMBL" id="CM046399">
    <property type="protein sequence ID" value="KAI8528837.1"/>
    <property type="molecule type" value="Genomic_DNA"/>
</dbReference>
<protein>
    <submittedName>
        <fullName evidence="1">Uncharacterized protein</fullName>
    </submittedName>
</protein>
<accession>A0ACC0LKK0</accession>
<comment type="caution">
    <text evidence="1">The sequence shown here is derived from an EMBL/GenBank/DDBJ whole genome shotgun (WGS) entry which is preliminary data.</text>
</comment>
<reference evidence="1" key="1">
    <citation type="submission" date="2022-02" db="EMBL/GenBank/DDBJ databases">
        <title>Plant Genome Project.</title>
        <authorList>
            <person name="Zhang R.-G."/>
        </authorList>
    </citation>
    <scope>NUCLEOTIDE SEQUENCE</scope>
    <source>
        <strain evidence="1">AT1</strain>
    </source>
</reference>
<keyword evidence="2" id="KW-1185">Reference proteome</keyword>
<gene>
    <name evidence="1" type="ORF">RHMOL_Rhmol12G0178500</name>
</gene>
<proteinExistence type="predicted"/>
<organism evidence="1 2">
    <name type="scientific">Rhododendron molle</name>
    <name type="common">Chinese azalea</name>
    <name type="synonym">Azalea mollis</name>
    <dbReference type="NCBI Taxonomy" id="49168"/>
    <lineage>
        <taxon>Eukaryota</taxon>
        <taxon>Viridiplantae</taxon>
        <taxon>Streptophyta</taxon>
        <taxon>Embryophyta</taxon>
        <taxon>Tracheophyta</taxon>
        <taxon>Spermatophyta</taxon>
        <taxon>Magnoliopsida</taxon>
        <taxon>eudicotyledons</taxon>
        <taxon>Gunneridae</taxon>
        <taxon>Pentapetalae</taxon>
        <taxon>asterids</taxon>
        <taxon>Ericales</taxon>
        <taxon>Ericaceae</taxon>
        <taxon>Ericoideae</taxon>
        <taxon>Rhodoreae</taxon>
        <taxon>Rhododendron</taxon>
    </lineage>
</organism>
<evidence type="ECO:0000313" key="1">
    <source>
        <dbReference type="EMBL" id="KAI8528837.1"/>
    </source>
</evidence>
<dbReference type="Proteomes" id="UP001062846">
    <property type="component" value="Chromosome 12"/>
</dbReference>
<name>A0ACC0LKK0_RHOML</name>
<sequence length="350" mass="39879">MAASTTQPSSSTPLPSPEESTKSNHQQNGTESSSASTPPPPSVTRIWRPVAQRNLRNQWSKLASYNQEWSSSSLSARYMNAMELGVLSDMPDIRKKACWKLFKQQDLHRRKLLSSYKDMVAVLVHMVNTSRSMRSFINGTSSPLVQFSSFSEDKNDNGDGGGIPVYTFWSISSFEDLAYELVQMFRLELNLKRLLVVELLSISSDEVPINRVCWLDELYTGEFEDLCICDLYSKEVGEPVRPKIEGWKSDTSAEQSNCQPDQDVLQVYVCPTRINGFFSVSQVKSVRVKVVENMLKDQLLQCSLSSKYLNYYLFEWQVYLTTWLAEVNIDTYRVDEIFATVGEEMHVSLT</sequence>
<evidence type="ECO:0000313" key="2">
    <source>
        <dbReference type="Proteomes" id="UP001062846"/>
    </source>
</evidence>